<evidence type="ECO:0000256" key="1">
    <source>
        <dbReference type="ARBA" id="ARBA00022737"/>
    </source>
</evidence>
<dbReference type="SUPFAM" id="SSF48452">
    <property type="entry name" value="TPR-like"/>
    <property type="match status" value="2"/>
</dbReference>
<keyword evidence="4" id="KW-0732">Signal</keyword>
<dbReference type="AlphaFoldDB" id="A0A8J7FN60"/>
<keyword evidence="6" id="KW-1185">Reference proteome</keyword>
<reference evidence="5 6" key="1">
    <citation type="submission" date="2020-10" db="EMBL/GenBank/DDBJ databases">
        <title>The genome sequence of Chitinilyticum litopenaei 4Y14.</title>
        <authorList>
            <person name="Liu Y."/>
        </authorList>
    </citation>
    <scope>NUCLEOTIDE SEQUENCE [LARGE SCALE GENOMIC DNA]</scope>
    <source>
        <strain evidence="5 6">4Y14</strain>
    </source>
</reference>
<feature type="repeat" description="TPR" evidence="3">
    <location>
        <begin position="257"/>
        <end position="290"/>
    </location>
</feature>
<sequence length="575" mass="62731">MSRLLTFRFTILAALLAAGLSAPGIAAAPAAGEPAQDEASSSASLPALDLTPDLMQLLLVGDIAAQRGDGVLAAQLWNELSKRAPDPRLAARATELSLNSGQLAIALESAERWISIDPASPRAQQIIIGLLIRANRINDATPYLQQVIAKNPAEAPGFFRQLHLLWGKASDRSAVLHTTRELARQYPELPEAHFATAYALATAGQNSEAISELDLALQLRPNWEPAAIYKAQLLAGNDPQASLAILKDASAANPMSSALLLSQARLQAEQGQIAAAHDTYQHALKMQPDNPEALTGTAVTAIELRNFDEAKSLLERLLQLKPDEPSLFYLYLGQIAEEQRDWAAALDAYGKVTERQYLERVREREPRLLARNGQRDAALQAAAALPEGNEEEAVTKAQVQALVWKELGELAQARALLSAALSKYPNNPDLYYDRSIYADEAGDIAAAERDLRKNLALSPDNPAGLNALGYLLTNRTERLEEAQLLLEKALTLEPDNPALQDSIGWLRFRQGRYTEALEWLQKAWSASKEPEIGLHLAETLAKLERRKDARDLLAEVAKRGGKQADIDALRTRLGL</sequence>
<dbReference type="Pfam" id="PF14559">
    <property type="entry name" value="TPR_19"/>
    <property type="match status" value="2"/>
</dbReference>
<evidence type="ECO:0000256" key="3">
    <source>
        <dbReference type="PROSITE-ProRule" id="PRU00339"/>
    </source>
</evidence>
<keyword evidence="2 3" id="KW-0802">TPR repeat</keyword>
<evidence type="ECO:0000256" key="2">
    <source>
        <dbReference type="ARBA" id="ARBA00022803"/>
    </source>
</evidence>
<dbReference type="PANTHER" id="PTHR45586">
    <property type="entry name" value="TPR REPEAT-CONTAINING PROTEIN PA4667"/>
    <property type="match status" value="1"/>
</dbReference>
<accession>A0A8J7FN60</accession>
<dbReference type="PROSITE" id="PS50005">
    <property type="entry name" value="TPR"/>
    <property type="match status" value="2"/>
</dbReference>
<dbReference type="InterPro" id="IPR051012">
    <property type="entry name" value="CellSynth/LPSAsmb/PSIAsmb"/>
</dbReference>
<evidence type="ECO:0000256" key="4">
    <source>
        <dbReference type="SAM" id="SignalP"/>
    </source>
</evidence>
<protein>
    <submittedName>
        <fullName evidence="5">Tetratricopeptide repeat protein</fullName>
    </submittedName>
</protein>
<proteinExistence type="predicted"/>
<feature type="repeat" description="TPR" evidence="3">
    <location>
        <begin position="291"/>
        <end position="324"/>
    </location>
</feature>
<dbReference type="InterPro" id="IPR011990">
    <property type="entry name" value="TPR-like_helical_dom_sf"/>
</dbReference>
<dbReference type="Gene3D" id="1.25.40.10">
    <property type="entry name" value="Tetratricopeptide repeat domain"/>
    <property type="match status" value="4"/>
</dbReference>
<keyword evidence="1" id="KW-0677">Repeat</keyword>
<dbReference type="Proteomes" id="UP000604481">
    <property type="component" value="Unassembled WGS sequence"/>
</dbReference>
<dbReference type="EMBL" id="JADFUA010000003">
    <property type="protein sequence ID" value="MBE9609224.1"/>
    <property type="molecule type" value="Genomic_DNA"/>
</dbReference>
<gene>
    <name evidence="5" type="ORF">INR99_07670</name>
</gene>
<dbReference type="RefSeq" id="WP_194115734.1">
    <property type="nucleotide sequence ID" value="NZ_JADFUA010000003.1"/>
</dbReference>
<feature type="chain" id="PRO_5035221013" evidence="4">
    <location>
        <begin position="27"/>
        <end position="575"/>
    </location>
</feature>
<dbReference type="PANTHER" id="PTHR45586:SF16">
    <property type="entry name" value="DOMAIN PROTEIN, PUTATIVE-RELATED"/>
    <property type="match status" value="1"/>
</dbReference>
<dbReference type="SMART" id="SM00028">
    <property type="entry name" value="TPR"/>
    <property type="match status" value="8"/>
</dbReference>
<comment type="caution">
    <text evidence="5">The sequence shown here is derived from an EMBL/GenBank/DDBJ whole genome shotgun (WGS) entry which is preliminary data.</text>
</comment>
<dbReference type="InterPro" id="IPR019734">
    <property type="entry name" value="TPR_rpt"/>
</dbReference>
<name>A0A8J7FN60_9NEIS</name>
<feature type="signal peptide" evidence="4">
    <location>
        <begin position="1"/>
        <end position="26"/>
    </location>
</feature>
<organism evidence="5 6">
    <name type="scientific">Chitinilyticum piscinae</name>
    <dbReference type="NCBI Taxonomy" id="2866724"/>
    <lineage>
        <taxon>Bacteria</taxon>
        <taxon>Pseudomonadati</taxon>
        <taxon>Pseudomonadota</taxon>
        <taxon>Betaproteobacteria</taxon>
        <taxon>Neisseriales</taxon>
        <taxon>Chitinibacteraceae</taxon>
        <taxon>Chitinilyticum</taxon>
    </lineage>
</organism>
<evidence type="ECO:0000313" key="5">
    <source>
        <dbReference type="EMBL" id="MBE9609224.1"/>
    </source>
</evidence>
<dbReference type="Pfam" id="PF13432">
    <property type="entry name" value="TPR_16"/>
    <property type="match status" value="2"/>
</dbReference>
<evidence type="ECO:0000313" key="6">
    <source>
        <dbReference type="Proteomes" id="UP000604481"/>
    </source>
</evidence>